<dbReference type="EMBL" id="AP019416">
    <property type="protein sequence ID" value="BBI52675.1"/>
    <property type="molecule type" value="Genomic_DNA"/>
</dbReference>
<evidence type="ECO:0000256" key="1">
    <source>
        <dbReference type="ARBA" id="ARBA00004442"/>
    </source>
</evidence>
<sequence>MELSTGYQFAPDWRINANYTYTDSEQKSGDNKGEPLTDTPEHAINATLRWQTTAKLYTWLSAEYRSERYRNRESVRGAPRLMTWATLKPIRCFTWAVITRSPISLI</sequence>
<keyword evidence="3" id="KW-0998">Cell outer membrane</keyword>
<organism evidence="6 7">
    <name type="scientific">Vreelandella olivaria</name>
    <dbReference type="NCBI Taxonomy" id="390919"/>
    <lineage>
        <taxon>Bacteria</taxon>
        <taxon>Pseudomonadati</taxon>
        <taxon>Pseudomonadota</taxon>
        <taxon>Gammaproteobacteria</taxon>
        <taxon>Oceanospirillales</taxon>
        <taxon>Halomonadaceae</taxon>
        <taxon>Vreelandella</taxon>
    </lineage>
</organism>
<comment type="subcellular location">
    <subcellularLocation>
        <location evidence="1">Cell outer membrane</location>
    </subcellularLocation>
</comment>
<evidence type="ECO:0000313" key="7">
    <source>
        <dbReference type="Proteomes" id="UP000289555"/>
    </source>
</evidence>
<name>A0ABM7GPM8_9GAMM</name>
<evidence type="ECO:0000256" key="2">
    <source>
        <dbReference type="ARBA" id="ARBA00023136"/>
    </source>
</evidence>
<proteinExistence type="predicted"/>
<feature type="region of interest" description="Disordered" evidence="4">
    <location>
        <begin position="21"/>
        <end position="40"/>
    </location>
</feature>
<keyword evidence="7" id="KW-1185">Reference proteome</keyword>
<dbReference type="Gene3D" id="2.40.170.20">
    <property type="entry name" value="TonB-dependent receptor, beta-barrel domain"/>
    <property type="match status" value="1"/>
</dbReference>
<feature type="compositionally biased region" description="Basic and acidic residues" evidence="4">
    <location>
        <begin position="24"/>
        <end position="40"/>
    </location>
</feature>
<accession>A0ABM7GPM8</accession>
<reference evidence="7" key="1">
    <citation type="journal article" date="2019" name="Microbiol. Resour. Announc.">
        <title>Complete Genome Sequence of Halomonas olivaria, a Moderately Halophilic Bacterium Isolated from Olive Processing Effluents, Obtained by Nanopore Sequencing.</title>
        <authorList>
            <person name="Nagata S."/>
            <person name="Ii K.M."/>
            <person name="Tsukimi T."/>
            <person name="Miura M.C."/>
            <person name="Galipon J."/>
            <person name="Arakawa K."/>
        </authorList>
    </citation>
    <scope>NUCLEOTIDE SEQUENCE [LARGE SCALE GENOMIC DNA]</scope>
    <source>
        <strain evidence="7">TYRC17</strain>
    </source>
</reference>
<dbReference type="SUPFAM" id="SSF56935">
    <property type="entry name" value="Porins"/>
    <property type="match status" value="1"/>
</dbReference>
<gene>
    <name evidence="6" type="ORF">HORIV_50960</name>
</gene>
<keyword evidence="2" id="KW-0472">Membrane</keyword>
<dbReference type="InterPro" id="IPR036942">
    <property type="entry name" value="Beta-barrel_TonB_sf"/>
</dbReference>
<evidence type="ECO:0000259" key="5">
    <source>
        <dbReference type="Pfam" id="PF00593"/>
    </source>
</evidence>
<evidence type="ECO:0000256" key="4">
    <source>
        <dbReference type="SAM" id="MobiDB-lite"/>
    </source>
</evidence>
<protein>
    <recommendedName>
        <fullName evidence="5">TonB-dependent receptor-like beta-barrel domain-containing protein</fullName>
    </recommendedName>
</protein>
<dbReference type="Proteomes" id="UP000289555">
    <property type="component" value="Chromosome"/>
</dbReference>
<evidence type="ECO:0000256" key="3">
    <source>
        <dbReference type="ARBA" id="ARBA00023237"/>
    </source>
</evidence>
<feature type="domain" description="TonB-dependent receptor-like beta-barrel" evidence="5">
    <location>
        <begin position="2"/>
        <end position="71"/>
    </location>
</feature>
<dbReference type="Pfam" id="PF00593">
    <property type="entry name" value="TonB_dep_Rec_b-barrel"/>
    <property type="match status" value="1"/>
</dbReference>
<dbReference type="InterPro" id="IPR000531">
    <property type="entry name" value="Beta-barrel_TonB"/>
</dbReference>
<evidence type="ECO:0000313" key="6">
    <source>
        <dbReference type="EMBL" id="BBI52675.1"/>
    </source>
</evidence>